<dbReference type="Gramene" id="TKV93640">
    <property type="protein sequence ID" value="TKV93640"/>
    <property type="gene ID" value="SEVIR_9G238950v2"/>
</dbReference>
<dbReference type="AlphaFoldDB" id="A0A4U6SXI4"/>
<reference evidence="2" key="1">
    <citation type="submission" date="2019-03" db="EMBL/GenBank/DDBJ databases">
        <title>WGS assembly of Setaria viridis.</title>
        <authorList>
            <person name="Huang P."/>
            <person name="Jenkins J."/>
            <person name="Grimwood J."/>
            <person name="Barry K."/>
            <person name="Healey A."/>
            <person name="Mamidi S."/>
            <person name="Sreedasyam A."/>
            <person name="Shu S."/>
            <person name="Feldman M."/>
            <person name="Wu J."/>
            <person name="Yu Y."/>
            <person name="Chen C."/>
            <person name="Johnson J."/>
            <person name="Rokhsar D."/>
            <person name="Baxter I."/>
            <person name="Schmutz J."/>
            <person name="Brutnell T."/>
            <person name="Kellogg E."/>
        </authorList>
    </citation>
    <scope>NUCLEOTIDE SEQUENCE [LARGE SCALE GENOMIC DNA]</scope>
</reference>
<evidence type="ECO:0000313" key="2">
    <source>
        <dbReference type="EMBL" id="TKV93640.1"/>
    </source>
</evidence>
<dbReference type="EMBL" id="CM016560">
    <property type="protein sequence ID" value="TKV93640.1"/>
    <property type="molecule type" value="Genomic_DNA"/>
</dbReference>
<dbReference type="Proteomes" id="UP000298652">
    <property type="component" value="Chromosome 9"/>
</dbReference>
<evidence type="ECO:0000256" key="1">
    <source>
        <dbReference type="SAM" id="SignalP"/>
    </source>
</evidence>
<name>A0A4U6SXI4_SETVI</name>
<keyword evidence="3" id="KW-1185">Reference proteome</keyword>
<evidence type="ECO:0000313" key="3">
    <source>
        <dbReference type="Proteomes" id="UP000298652"/>
    </source>
</evidence>
<feature type="chain" id="PRO_5020595123" evidence="1">
    <location>
        <begin position="20"/>
        <end position="59"/>
    </location>
</feature>
<sequence length="59" mass="6320">MHSCMLCLLSSSGVDVCHLLTLLGGRTVLSSTRRRRAPAPAPAGFCLYYCFSDNIGSIT</sequence>
<accession>A0A4U6SXI4</accession>
<gene>
    <name evidence="2" type="ORF">SEVIR_9G238950v2</name>
</gene>
<proteinExistence type="predicted"/>
<protein>
    <submittedName>
        <fullName evidence="2">Uncharacterized protein</fullName>
    </submittedName>
</protein>
<keyword evidence="1" id="KW-0732">Signal</keyword>
<feature type="signal peptide" evidence="1">
    <location>
        <begin position="1"/>
        <end position="19"/>
    </location>
</feature>
<organism evidence="2 3">
    <name type="scientific">Setaria viridis</name>
    <name type="common">Green bristlegrass</name>
    <name type="synonym">Setaria italica subsp. viridis</name>
    <dbReference type="NCBI Taxonomy" id="4556"/>
    <lineage>
        <taxon>Eukaryota</taxon>
        <taxon>Viridiplantae</taxon>
        <taxon>Streptophyta</taxon>
        <taxon>Embryophyta</taxon>
        <taxon>Tracheophyta</taxon>
        <taxon>Spermatophyta</taxon>
        <taxon>Magnoliopsida</taxon>
        <taxon>Liliopsida</taxon>
        <taxon>Poales</taxon>
        <taxon>Poaceae</taxon>
        <taxon>PACMAD clade</taxon>
        <taxon>Panicoideae</taxon>
        <taxon>Panicodae</taxon>
        <taxon>Paniceae</taxon>
        <taxon>Cenchrinae</taxon>
        <taxon>Setaria</taxon>
    </lineage>
</organism>